<reference evidence="2" key="1">
    <citation type="journal article" date="2014" name="Int. J. Syst. Evol. Microbiol.">
        <title>Complete genome sequence of Corynebacterium casei LMG S-19264T (=DSM 44701T), isolated from a smear-ripened cheese.</title>
        <authorList>
            <consortium name="US DOE Joint Genome Institute (JGI-PGF)"/>
            <person name="Walter F."/>
            <person name="Albersmeier A."/>
            <person name="Kalinowski J."/>
            <person name="Ruckert C."/>
        </authorList>
    </citation>
    <scope>NUCLEOTIDE SEQUENCE</scope>
    <source>
        <strain evidence="2">CGMCC 1.12506</strain>
    </source>
</reference>
<feature type="signal peptide" evidence="1">
    <location>
        <begin position="1"/>
        <end position="23"/>
    </location>
</feature>
<keyword evidence="1" id="KW-0732">Signal</keyword>
<evidence type="ECO:0000313" key="2">
    <source>
        <dbReference type="EMBL" id="GGD18609.1"/>
    </source>
</evidence>
<gene>
    <name evidence="2" type="ORF">GCM10011343_06520</name>
</gene>
<accession>A0A916XX33</accession>
<sequence length="171" mass="19173">MKKLLLTSLLVSLLSCKSTNTCAIENKDIVFEKCPEDGTCTLVVLKNKKLNVLSDDLGSLYFSLSDNEATHVFHYQYKRNVPEDVQDGQHIEEVYFEINANETNLTIENEALQQTKMIFGRHCYCKGQAGFFKVNSGTLQVKKTTAGFEIQSTFISKEVPQIISSFSGTAK</sequence>
<keyword evidence="3" id="KW-1185">Reference proteome</keyword>
<name>A0A916XX33_9FLAO</name>
<evidence type="ECO:0000256" key="1">
    <source>
        <dbReference type="SAM" id="SignalP"/>
    </source>
</evidence>
<dbReference type="Proteomes" id="UP000625735">
    <property type="component" value="Unassembled WGS sequence"/>
</dbReference>
<dbReference type="EMBL" id="BMFG01000002">
    <property type="protein sequence ID" value="GGD18609.1"/>
    <property type="molecule type" value="Genomic_DNA"/>
</dbReference>
<proteinExistence type="predicted"/>
<dbReference type="AlphaFoldDB" id="A0A916XX33"/>
<reference evidence="2" key="2">
    <citation type="submission" date="2020-09" db="EMBL/GenBank/DDBJ databases">
        <authorList>
            <person name="Sun Q."/>
            <person name="Zhou Y."/>
        </authorList>
    </citation>
    <scope>NUCLEOTIDE SEQUENCE</scope>
    <source>
        <strain evidence="2">CGMCC 1.12506</strain>
    </source>
</reference>
<dbReference type="RefSeq" id="WP_188361093.1">
    <property type="nucleotide sequence ID" value="NZ_BMFG01000002.1"/>
</dbReference>
<comment type="caution">
    <text evidence="2">The sequence shown here is derived from an EMBL/GenBank/DDBJ whole genome shotgun (WGS) entry which is preliminary data.</text>
</comment>
<organism evidence="2 3">
    <name type="scientific">Flavobacterium orientale</name>
    <dbReference type="NCBI Taxonomy" id="1756020"/>
    <lineage>
        <taxon>Bacteria</taxon>
        <taxon>Pseudomonadati</taxon>
        <taxon>Bacteroidota</taxon>
        <taxon>Flavobacteriia</taxon>
        <taxon>Flavobacteriales</taxon>
        <taxon>Flavobacteriaceae</taxon>
        <taxon>Flavobacterium</taxon>
    </lineage>
</organism>
<evidence type="ECO:0008006" key="4">
    <source>
        <dbReference type="Google" id="ProtNLM"/>
    </source>
</evidence>
<feature type="chain" id="PRO_5037778278" description="Lipoprotein" evidence="1">
    <location>
        <begin position="24"/>
        <end position="171"/>
    </location>
</feature>
<dbReference type="PROSITE" id="PS51257">
    <property type="entry name" value="PROKAR_LIPOPROTEIN"/>
    <property type="match status" value="1"/>
</dbReference>
<protein>
    <recommendedName>
        <fullName evidence="4">Lipoprotein</fullName>
    </recommendedName>
</protein>
<evidence type="ECO:0000313" key="3">
    <source>
        <dbReference type="Proteomes" id="UP000625735"/>
    </source>
</evidence>